<comment type="caution">
    <text evidence="2">The sequence shown here is derived from an EMBL/GenBank/DDBJ whole genome shotgun (WGS) entry which is preliminary data.</text>
</comment>
<keyword evidence="3" id="KW-1185">Reference proteome</keyword>
<feature type="compositionally biased region" description="Polar residues" evidence="1">
    <location>
        <begin position="116"/>
        <end position="126"/>
    </location>
</feature>
<sequence>MPPLATEHDASPQRCSCCRRASTTNMRTQAIVQTGSIAYISTASCHHLKPLSPSSNKQEPPHHHTTTQTHYHSFTASTHAPQISSPLTPKLVMDRQNMNRADSAPRTPNVLHRRTSQAYPTPNEQGGSVPGLLGRLRQRLFPAAAHPANRRHGVVIQPLPENFGFADIPRRSRAAATRGVVADDEDEDWAPGPGIMRPDGANTLSVHHPQVPRFTVPVAQSSPYDHSQDAIVPHVCAKLYCDCRVLAADDSLALPPLPIPTLHGPEVAKHYSNWCCCRCGHYDLNYPLVVLCFKCGHQRCNICRPQLHALGPSRADMMLSRRDTQEFGGAVHEPTVAEQVAISNMNLRH</sequence>
<protein>
    <submittedName>
        <fullName evidence="2">Uncharacterized protein</fullName>
    </submittedName>
</protein>
<organism evidence="2 3">
    <name type="scientific">Plectosphaerella cucumerina</name>
    <dbReference type="NCBI Taxonomy" id="40658"/>
    <lineage>
        <taxon>Eukaryota</taxon>
        <taxon>Fungi</taxon>
        <taxon>Dikarya</taxon>
        <taxon>Ascomycota</taxon>
        <taxon>Pezizomycotina</taxon>
        <taxon>Sordariomycetes</taxon>
        <taxon>Hypocreomycetidae</taxon>
        <taxon>Glomerellales</taxon>
        <taxon>Plectosphaerellaceae</taxon>
        <taxon>Plectosphaerella</taxon>
    </lineage>
</organism>
<dbReference type="EMBL" id="JAGPXD010000004">
    <property type="protein sequence ID" value="KAH7358201.1"/>
    <property type="molecule type" value="Genomic_DNA"/>
</dbReference>
<feature type="region of interest" description="Disordered" evidence="1">
    <location>
        <begin position="49"/>
        <end position="85"/>
    </location>
</feature>
<evidence type="ECO:0000313" key="2">
    <source>
        <dbReference type="EMBL" id="KAH7358201.1"/>
    </source>
</evidence>
<name>A0A8K0TDL4_9PEZI</name>
<dbReference type="Proteomes" id="UP000813385">
    <property type="component" value="Unassembled WGS sequence"/>
</dbReference>
<feature type="region of interest" description="Disordered" evidence="1">
    <location>
        <begin position="100"/>
        <end position="131"/>
    </location>
</feature>
<feature type="compositionally biased region" description="Low complexity" evidence="1">
    <location>
        <begin position="66"/>
        <end position="75"/>
    </location>
</feature>
<evidence type="ECO:0000256" key="1">
    <source>
        <dbReference type="SAM" id="MobiDB-lite"/>
    </source>
</evidence>
<reference evidence="2" key="1">
    <citation type="journal article" date="2021" name="Nat. Commun.">
        <title>Genetic determinants of endophytism in the Arabidopsis root mycobiome.</title>
        <authorList>
            <person name="Mesny F."/>
            <person name="Miyauchi S."/>
            <person name="Thiergart T."/>
            <person name="Pickel B."/>
            <person name="Atanasova L."/>
            <person name="Karlsson M."/>
            <person name="Huettel B."/>
            <person name="Barry K.W."/>
            <person name="Haridas S."/>
            <person name="Chen C."/>
            <person name="Bauer D."/>
            <person name="Andreopoulos W."/>
            <person name="Pangilinan J."/>
            <person name="LaButti K."/>
            <person name="Riley R."/>
            <person name="Lipzen A."/>
            <person name="Clum A."/>
            <person name="Drula E."/>
            <person name="Henrissat B."/>
            <person name="Kohler A."/>
            <person name="Grigoriev I.V."/>
            <person name="Martin F.M."/>
            <person name="Hacquard S."/>
        </authorList>
    </citation>
    <scope>NUCLEOTIDE SEQUENCE</scope>
    <source>
        <strain evidence="2">MPI-CAGE-AT-0016</strain>
    </source>
</reference>
<gene>
    <name evidence="2" type="ORF">B0T11DRAFT_283927</name>
</gene>
<dbReference type="AlphaFoldDB" id="A0A8K0TDL4"/>
<evidence type="ECO:0000313" key="3">
    <source>
        <dbReference type="Proteomes" id="UP000813385"/>
    </source>
</evidence>
<feature type="compositionally biased region" description="Polar residues" evidence="1">
    <location>
        <begin position="76"/>
        <end position="85"/>
    </location>
</feature>
<proteinExistence type="predicted"/>
<accession>A0A8K0TDL4</accession>